<accession>A0A2K4FBQ5</accession>
<keyword evidence="2" id="KW-1133">Transmembrane helix</keyword>
<dbReference type="InterPro" id="IPR013783">
    <property type="entry name" value="Ig-like_fold"/>
</dbReference>
<evidence type="ECO:0000313" key="4">
    <source>
        <dbReference type="EMBL" id="POA08375.1"/>
    </source>
</evidence>
<evidence type="ECO:0000256" key="1">
    <source>
        <dbReference type="SAM" id="MobiDB-lite"/>
    </source>
</evidence>
<feature type="region of interest" description="Disordered" evidence="1">
    <location>
        <begin position="78"/>
        <end position="97"/>
    </location>
</feature>
<proteinExistence type="predicted"/>
<evidence type="ECO:0000256" key="2">
    <source>
        <dbReference type="SAM" id="Phobius"/>
    </source>
</evidence>
<organism evidence="4 5">
    <name type="scientific">Staphylococcus argensis</name>
    <dbReference type="NCBI Taxonomy" id="1607738"/>
    <lineage>
        <taxon>Bacteria</taxon>
        <taxon>Bacillati</taxon>
        <taxon>Bacillota</taxon>
        <taxon>Bacilli</taxon>
        <taxon>Bacillales</taxon>
        <taxon>Staphylococcaceae</taxon>
        <taxon>Staphylococcus</taxon>
    </lineage>
</organism>
<reference evidence="4 5" key="1">
    <citation type="submission" date="2017-08" db="EMBL/GenBank/DDBJ databases">
        <title>Draft genome sequences of 64 type strains of genus Staph aureus.</title>
        <authorList>
            <person name="Cole K."/>
            <person name="Golubchik T."/>
            <person name="Russell J."/>
            <person name="Foster D."/>
            <person name="Llewelyn M."/>
            <person name="Wilson D."/>
            <person name="Crook D."/>
            <person name="Paul J."/>
        </authorList>
    </citation>
    <scope>NUCLEOTIDE SEQUENCE [LARGE SCALE GENOMIC DNA]</scope>
    <source>
        <strain evidence="4 5">DSM 29875</strain>
    </source>
</reference>
<keyword evidence="5" id="KW-1185">Reference proteome</keyword>
<sequence length="123" mass="12955">MTHHDNGVTGQHGTPGNTITVTYSDGTTTHATVNPDGTWNAPTPEHVNLKSGDTITVVEQDAQGHTTQVTEVAVDQTQQPVRGTAQGLPESGQHESNNASISIMAALGGILAFFGLRRRKADK</sequence>
<gene>
    <name evidence="4" type="ORF">CD039_09835</name>
</gene>
<dbReference type="AlphaFoldDB" id="A0A2K4FBQ5"/>
<dbReference type="Gene3D" id="2.60.40.10">
    <property type="entry name" value="Immunoglobulins"/>
    <property type="match status" value="1"/>
</dbReference>
<dbReference type="Proteomes" id="UP000242712">
    <property type="component" value="Unassembled WGS sequence"/>
</dbReference>
<keyword evidence="2" id="KW-0472">Membrane</keyword>
<evidence type="ECO:0000259" key="3">
    <source>
        <dbReference type="Pfam" id="PF17936"/>
    </source>
</evidence>
<comment type="caution">
    <text evidence="4">The sequence shown here is derived from an EMBL/GenBank/DDBJ whole genome shotgun (WGS) entry which is preliminary data.</text>
</comment>
<dbReference type="InterPro" id="IPR041498">
    <property type="entry name" value="Big_6"/>
</dbReference>
<dbReference type="NCBIfam" id="TIGR01167">
    <property type="entry name" value="LPXTG_anchor"/>
    <property type="match status" value="1"/>
</dbReference>
<dbReference type="Pfam" id="PF17936">
    <property type="entry name" value="Big_6"/>
    <property type="match status" value="1"/>
</dbReference>
<keyword evidence="2" id="KW-0812">Transmembrane</keyword>
<protein>
    <recommendedName>
        <fullName evidence="3">Bacterial Ig domain-containing protein</fullName>
    </recommendedName>
</protein>
<feature type="domain" description="Bacterial Ig" evidence="3">
    <location>
        <begin position="3"/>
        <end position="74"/>
    </location>
</feature>
<feature type="transmembrane region" description="Helical" evidence="2">
    <location>
        <begin position="99"/>
        <end position="116"/>
    </location>
</feature>
<name>A0A2K4FBQ5_9STAP</name>
<evidence type="ECO:0000313" key="5">
    <source>
        <dbReference type="Proteomes" id="UP000242712"/>
    </source>
</evidence>
<dbReference type="EMBL" id="PPPX01000016">
    <property type="protein sequence ID" value="POA08375.1"/>
    <property type="molecule type" value="Genomic_DNA"/>
</dbReference>